<dbReference type="STRING" id="1314783.A0A165S5X2"/>
<name>A0A165S5X2_9APHY</name>
<evidence type="ECO:0000259" key="1">
    <source>
        <dbReference type="Pfam" id="PF09409"/>
    </source>
</evidence>
<accession>A0A165S5X2</accession>
<organism evidence="2 3">
    <name type="scientific">Daedalea quercina L-15889</name>
    <dbReference type="NCBI Taxonomy" id="1314783"/>
    <lineage>
        <taxon>Eukaryota</taxon>
        <taxon>Fungi</taxon>
        <taxon>Dikarya</taxon>
        <taxon>Basidiomycota</taxon>
        <taxon>Agaricomycotina</taxon>
        <taxon>Agaricomycetes</taxon>
        <taxon>Polyporales</taxon>
        <taxon>Fomitopsis</taxon>
    </lineage>
</organism>
<feature type="domain" description="PUB" evidence="1">
    <location>
        <begin position="102"/>
        <end position="151"/>
    </location>
</feature>
<dbReference type="InterPro" id="IPR036339">
    <property type="entry name" value="PUB-like_dom_sf"/>
</dbReference>
<dbReference type="Proteomes" id="UP000076727">
    <property type="component" value="Unassembled WGS sequence"/>
</dbReference>
<dbReference type="CDD" id="cd09212">
    <property type="entry name" value="PUB"/>
    <property type="match status" value="1"/>
</dbReference>
<dbReference type="Pfam" id="PF09409">
    <property type="entry name" value="PUB"/>
    <property type="match status" value="1"/>
</dbReference>
<dbReference type="EMBL" id="KV429045">
    <property type="protein sequence ID" value="KZT71570.1"/>
    <property type="molecule type" value="Genomic_DNA"/>
</dbReference>
<dbReference type="OrthoDB" id="49605at2759"/>
<evidence type="ECO:0000313" key="2">
    <source>
        <dbReference type="EMBL" id="KZT71570.1"/>
    </source>
</evidence>
<proteinExistence type="predicted"/>
<protein>
    <recommendedName>
        <fullName evidence="1">PUB domain-containing protein</fullName>
    </recommendedName>
</protein>
<reference evidence="2 3" key="1">
    <citation type="journal article" date="2016" name="Mol. Biol. Evol.">
        <title>Comparative Genomics of Early-Diverging Mushroom-Forming Fungi Provides Insights into the Origins of Lignocellulose Decay Capabilities.</title>
        <authorList>
            <person name="Nagy L.G."/>
            <person name="Riley R."/>
            <person name="Tritt A."/>
            <person name="Adam C."/>
            <person name="Daum C."/>
            <person name="Floudas D."/>
            <person name="Sun H."/>
            <person name="Yadav J.S."/>
            <person name="Pangilinan J."/>
            <person name="Larsson K.H."/>
            <person name="Matsuura K."/>
            <person name="Barry K."/>
            <person name="Labutti K."/>
            <person name="Kuo R."/>
            <person name="Ohm R.A."/>
            <person name="Bhattacharya S.S."/>
            <person name="Shirouzu T."/>
            <person name="Yoshinaga Y."/>
            <person name="Martin F.M."/>
            <person name="Grigoriev I.V."/>
            <person name="Hibbett D.S."/>
        </authorList>
    </citation>
    <scope>NUCLEOTIDE SEQUENCE [LARGE SCALE GENOMIC DNA]</scope>
    <source>
        <strain evidence="2 3">L-15889</strain>
    </source>
</reference>
<gene>
    <name evidence="2" type="ORF">DAEQUDRAFT_112866</name>
</gene>
<keyword evidence="3" id="KW-1185">Reference proteome</keyword>
<sequence length="187" mass="21099">MRTTMQRVRKLTEGYISLAGSLPAPWDIARSSPCNSVRAMATVTVTARRAALATAAERRLPVNKPASAGILYKNHDEEHPRRQELRKMIDKGILERNSLEISLRALETMKRIADNIVKYPDQDTYKKIKRSNQVFMRAVVEPKGALEFFAEASDQSPNLNADDSGAADRYRFRYSDGLPREGFDAQN</sequence>
<dbReference type="SUPFAM" id="SSF143503">
    <property type="entry name" value="PUG domain-like"/>
    <property type="match status" value="1"/>
</dbReference>
<dbReference type="InterPro" id="IPR018997">
    <property type="entry name" value="PUB_domain"/>
</dbReference>
<dbReference type="Gene3D" id="1.20.58.2190">
    <property type="match status" value="1"/>
</dbReference>
<dbReference type="AlphaFoldDB" id="A0A165S5X2"/>
<evidence type="ECO:0000313" key="3">
    <source>
        <dbReference type="Proteomes" id="UP000076727"/>
    </source>
</evidence>